<feature type="compositionally biased region" description="Basic residues" evidence="1">
    <location>
        <begin position="626"/>
        <end position="639"/>
    </location>
</feature>
<dbReference type="SUPFAM" id="SSF51045">
    <property type="entry name" value="WW domain"/>
    <property type="match status" value="1"/>
</dbReference>
<dbReference type="SMART" id="SM00456">
    <property type="entry name" value="WW"/>
    <property type="match status" value="1"/>
</dbReference>
<dbReference type="InterPro" id="IPR039726">
    <property type="entry name" value="Prp40-like"/>
</dbReference>
<dbReference type="Proteomes" id="UP000053237">
    <property type="component" value="Unassembled WGS sequence"/>
</dbReference>
<dbReference type="EMBL" id="CAIX01000285">
    <property type="protein sequence ID" value="CCI10544.1"/>
    <property type="molecule type" value="Genomic_DNA"/>
</dbReference>
<dbReference type="PANTHER" id="PTHR11864">
    <property type="entry name" value="PRE-MRNA-PROCESSING PROTEIN PRP40"/>
    <property type="match status" value="1"/>
</dbReference>
<protein>
    <recommendedName>
        <fullName evidence="2">WW domain-containing protein</fullName>
    </recommendedName>
</protein>
<dbReference type="CDD" id="cd00201">
    <property type="entry name" value="WW"/>
    <property type="match status" value="1"/>
</dbReference>
<evidence type="ECO:0000259" key="2">
    <source>
        <dbReference type="PROSITE" id="PS50020"/>
    </source>
</evidence>
<dbReference type="Pfam" id="PF00397">
    <property type="entry name" value="WW"/>
    <property type="match status" value="1"/>
</dbReference>
<evidence type="ECO:0000313" key="4">
    <source>
        <dbReference type="Proteomes" id="UP000053237"/>
    </source>
</evidence>
<dbReference type="GO" id="GO:0003723">
    <property type="term" value="F:RNA binding"/>
    <property type="evidence" value="ECO:0007669"/>
    <property type="project" value="TreeGrafter"/>
</dbReference>
<feature type="region of interest" description="Disordered" evidence="1">
    <location>
        <begin position="1"/>
        <end position="29"/>
    </location>
</feature>
<feature type="region of interest" description="Disordered" evidence="1">
    <location>
        <begin position="600"/>
        <end position="718"/>
    </location>
</feature>
<proteinExistence type="predicted"/>
<sequence>MAHTSEAPYVQEGVLAPSSSSTSTTINVGTDIHTPTPPFLPQLIPPSLRAPIVGTVPAPQFNNVTGTPIYGTVPPAPPPVPYTPSPFFTEISTPKALPLRNTTTSTSTDSTSKSPLHWMEFKDEKTNQTYYYNTETKLCVWDQPEEFRIQKARVQVEKLKQQTSVSKQKQQEEEHIRAVQAKKKFDAMDQEGRRKAFTAFLKEHTISPEFRWQEALRYITKEGLDREPTWRFALKTVGEKKQLFAEYCTQSKSQLVIEKRRRVKRNREEFIELLHSIESLILQLGSEGTDDFRALTWIEFSQHHAIQNLHKDARWEAIQEGNEKRDLYEGYMLELTRKQQLEKNRRRQELKQNIMQFLLDDSEANRMFDGHRKRWSSDEKRQLFDHISNKIQMPKELKHSVYEWIDESFDRLRKRIVESKELERDEEKKLARELRSWLLDLFSTNQISRFDEWEVIDEKLAKIDGYKIFEVLSSRRKQRVHTKLIREERQRLRHEVIFIKSYLDDTTWKRNDLSGKIVDWNFKEFNDALTSQILTRASTRSSDESAEDSQRKMELEALVLDQSKLCKEGQSVADSITFPPYVFEVYELLKLAAKKQLLKNDGARRNGERRSSKRKDRSMNDYRPRASSKRKYDKRRRSRSVQDDRRSRSKSARRRSRSRSLEPRKRSKKDVLSLSTQQEAAKAEEVIRQARAKLQNQNEETPVETALPDELEEGEVTD</sequence>
<gene>
    <name evidence="3" type="ORF">BN9_105770</name>
</gene>
<dbReference type="Gene3D" id="2.20.70.10">
    <property type="match status" value="1"/>
</dbReference>
<organism evidence="3 4">
    <name type="scientific">Albugo candida</name>
    <dbReference type="NCBI Taxonomy" id="65357"/>
    <lineage>
        <taxon>Eukaryota</taxon>
        <taxon>Sar</taxon>
        <taxon>Stramenopiles</taxon>
        <taxon>Oomycota</taxon>
        <taxon>Peronosporomycetes</taxon>
        <taxon>Albuginales</taxon>
        <taxon>Albuginaceae</taxon>
        <taxon>Albugo</taxon>
    </lineage>
</organism>
<dbReference type="SUPFAM" id="SSF81698">
    <property type="entry name" value="FF domain"/>
    <property type="match status" value="1"/>
</dbReference>
<comment type="caution">
    <text evidence="3">The sequence shown here is derived from an EMBL/GenBank/DDBJ whole genome shotgun (WGS) entry which is preliminary data.</text>
</comment>
<dbReference type="PROSITE" id="PS50020">
    <property type="entry name" value="WW_DOMAIN_2"/>
    <property type="match status" value="1"/>
</dbReference>
<evidence type="ECO:0000313" key="3">
    <source>
        <dbReference type="EMBL" id="CCI10544.1"/>
    </source>
</evidence>
<dbReference type="InterPro" id="IPR036517">
    <property type="entry name" value="FF_domain_sf"/>
</dbReference>
<dbReference type="GO" id="GO:0005685">
    <property type="term" value="C:U1 snRNP"/>
    <property type="evidence" value="ECO:0007669"/>
    <property type="project" value="TreeGrafter"/>
</dbReference>
<dbReference type="InParanoid" id="A0A024FV71"/>
<dbReference type="Gene3D" id="1.10.10.440">
    <property type="entry name" value="FF domain"/>
    <property type="match status" value="2"/>
</dbReference>
<accession>A0A024FV71</accession>
<feature type="domain" description="WW" evidence="2">
    <location>
        <begin position="112"/>
        <end position="146"/>
    </location>
</feature>
<feature type="compositionally biased region" description="Basic and acidic residues" evidence="1">
    <location>
        <begin position="601"/>
        <end position="610"/>
    </location>
</feature>
<dbReference type="OrthoDB" id="187617at2759"/>
<keyword evidence="4" id="KW-1185">Reference proteome</keyword>
<evidence type="ECO:0000256" key="1">
    <source>
        <dbReference type="SAM" id="MobiDB-lite"/>
    </source>
</evidence>
<reference evidence="3 4" key="1">
    <citation type="submission" date="2012-05" db="EMBL/GenBank/DDBJ databases">
        <title>Recombination and specialization in a pathogen metapopulation.</title>
        <authorList>
            <person name="Gardiner A."/>
            <person name="Kemen E."/>
            <person name="Schultz-Larsen T."/>
            <person name="MacLean D."/>
            <person name="Van Oosterhout C."/>
            <person name="Jones J.D.G."/>
        </authorList>
    </citation>
    <scope>NUCLEOTIDE SEQUENCE [LARGE SCALE GENOMIC DNA]</scope>
    <source>
        <strain evidence="3 4">Ac Nc2</strain>
    </source>
</reference>
<feature type="compositionally biased region" description="Polar residues" evidence="1">
    <location>
        <begin position="17"/>
        <end position="28"/>
    </location>
</feature>
<dbReference type="STRING" id="65357.A0A024FV71"/>
<name>A0A024FV71_9STRA</name>
<feature type="compositionally biased region" description="Acidic residues" evidence="1">
    <location>
        <begin position="707"/>
        <end position="718"/>
    </location>
</feature>
<dbReference type="GO" id="GO:0071004">
    <property type="term" value="C:U2-type prespliceosome"/>
    <property type="evidence" value="ECO:0007669"/>
    <property type="project" value="TreeGrafter"/>
</dbReference>
<dbReference type="InterPro" id="IPR001202">
    <property type="entry name" value="WW_dom"/>
</dbReference>
<dbReference type="PANTHER" id="PTHR11864:SF0">
    <property type="entry name" value="PRP40 PRE-MRNA PROCESSING FACTOR 40 HOMOLOG A (YEAST)"/>
    <property type="match status" value="1"/>
</dbReference>
<feature type="compositionally biased region" description="Basic residues" evidence="1">
    <location>
        <begin position="647"/>
        <end position="658"/>
    </location>
</feature>
<dbReference type="InterPro" id="IPR036020">
    <property type="entry name" value="WW_dom_sf"/>
</dbReference>
<dbReference type="AlphaFoldDB" id="A0A024FV71"/>
<dbReference type="GO" id="GO:0045292">
    <property type="term" value="P:mRNA cis splicing, via spliceosome"/>
    <property type="evidence" value="ECO:0007669"/>
    <property type="project" value="InterPro"/>
</dbReference>